<proteinExistence type="predicted"/>
<dbReference type="AlphaFoldDB" id="A0A914YED9"/>
<dbReference type="WBParaSite" id="PSU_v2.g17812.t1">
    <property type="protein sequence ID" value="PSU_v2.g17812.t1"/>
    <property type="gene ID" value="PSU_v2.g17812"/>
</dbReference>
<dbReference type="SUPFAM" id="SSF50729">
    <property type="entry name" value="PH domain-like"/>
    <property type="match status" value="1"/>
</dbReference>
<accession>A0A914YED9</accession>
<sequence>MSRSTPLMSPLREKNNERSSLKFWQSKYNKSFYVVLCIHRSKIPFLEFYEENHGHSAFIDHQPVKVVDLIGVEDIKICPKNDHRFIISFEEADRKAIKLLAANYELACYWIDEMKISLTMINALKGPTYQIPEHENYFGALQSQESLDEHSPESSSSHRQQTNSNGQQLVLPRRAKIPKSMEEVLEEVKIRQQQANVFKQS</sequence>
<feature type="compositionally biased region" description="Polar residues" evidence="1">
    <location>
        <begin position="158"/>
        <end position="168"/>
    </location>
</feature>
<organism evidence="2 3">
    <name type="scientific">Panagrolaimus superbus</name>
    <dbReference type="NCBI Taxonomy" id="310955"/>
    <lineage>
        <taxon>Eukaryota</taxon>
        <taxon>Metazoa</taxon>
        <taxon>Ecdysozoa</taxon>
        <taxon>Nematoda</taxon>
        <taxon>Chromadorea</taxon>
        <taxon>Rhabditida</taxon>
        <taxon>Tylenchina</taxon>
        <taxon>Panagrolaimomorpha</taxon>
        <taxon>Panagrolaimoidea</taxon>
        <taxon>Panagrolaimidae</taxon>
        <taxon>Panagrolaimus</taxon>
    </lineage>
</organism>
<protein>
    <submittedName>
        <fullName evidence="3">PH domain-containing protein</fullName>
    </submittedName>
</protein>
<reference evidence="3" key="1">
    <citation type="submission" date="2022-11" db="UniProtKB">
        <authorList>
            <consortium name="WormBaseParasite"/>
        </authorList>
    </citation>
    <scope>IDENTIFICATION</scope>
</reference>
<dbReference type="Proteomes" id="UP000887577">
    <property type="component" value="Unplaced"/>
</dbReference>
<evidence type="ECO:0000313" key="3">
    <source>
        <dbReference type="WBParaSite" id="PSU_v2.g17812.t1"/>
    </source>
</evidence>
<keyword evidence="2" id="KW-1185">Reference proteome</keyword>
<evidence type="ECO:0000256" key="1">
    <source>
        <dbReference type="SAM" id="MobiDB-lite"/>
    </source>
</evidence>
<feature type="region of interest" description="Disordered" evidence="1">
    <location>
        <begin position="144"/>
        <end position="174"/>
    </location>
</feature>
<name>A0A914YED9_9BILA</name>
<evidence type="ECO:0000313" key="2">
    <source>
        <dbReference type="Proteomes" id="UP000887577"/>
    </source>
</evidence>